<feature type="region of interest" description="Disordered" evidence="5">
    <location>
        <begin position="249"/>
        <end position="276"/>
    </location>
</feature>
<reference evidence="7" key="1">
    <citation type="submission" date="2021-12" db="EMBL/GenBank/DDBJ databases">
        <authorList>
            <person name="King R."/>
        </authorList>
    </citation>
    <scope>NUCLEOTIDE SEQUENCE</scope>
</reference>
<feature type="compositionally biased region" description="Basic and acidic residues" evidence="5">
    <location>
        <begin position="267"/>
        <end position="276"/>
    </location>
</feature>
<organism evidence="7 8">
    <name type="scientific">Bemisia tabaci</name>
    <name type="common">Sweetpotato whitefly</name>
    <name type="synonym">Aleurodes tabaci</name>
    <dbReference type="NCBI Taxonomy" id="7038"/>
    <lineage>
        <taxon>Eukaryota</taxon>
        <taxon>Metazoa</taxon>
        <taxon>Ecdysozoa</taxon>
        <taxon>Arthropoda</taxon>
        <taxon>Hexapoda</taxon>
        <taxon>Insecta</taxon>
        <taxon>Pterygota</taxon>
        <taxon>Neoptera</taxon>
        <taxon>Paraneoptera</taxon>
        <taxon>Hemiptera</taxon>
        <taxon>Sternorrhyncha</taxon>
        <taxon>Aleyrodoidea</taxon>
        <taxon>Aleyrodidae</taxon>
        <taxon>Aleyrodinae</taxon>
        <taxon>Bemisia</taxon>
    </lineage>
</organism>
<sequence>MSSAGTRSLKENLNYVQVAIAAAVAKRPHKAKEKDPRLVAVSKFKPKELIIEAYNAGQRHFGENYVQELVAKATDIEIMELCKDIRWHFIGHLQKNKIKHVVVLPKLYLLETVDSAQMATSVNNSVNTIYASQPDKKLNIMVQVNTSEEPEKSGISCSEVVDVVKHIHDTCPRLNFMGLMTIGEFGYDWSKGPNPDFLKLLVCRKNVCEALQLEEVDVELSMGMSDDYEKAIEMGSTNVRVGTAIFGAREPKKPATPAQPSQSTEAVTEKLKDLKT</sequence>
<evidence type="ECO:0000313" key="7">
    <source>
        <dbReference type="EMBL" id="CAH0394762.1"/>
    </source>
</evidence>
<keyword evidence="8" id="KW-1185">Reference proteome</keyword>
<comment type="similarity">
    <text evidence="2 4">Belongs to the pyridoxal phosphate-binding protein YggS/PROSC family.</text>
</comment>
<evidence type="ECO:0000256" key="2">
    <source>
        <dbReference type="HAMAP-Rule" id="MF_03225"/>
    </source>
</evidence>
<dbReference type="SUPFAM" id="SSF51419">
    <property type="entry name" value="PLP-binding barrel"/>
    <property type="match status" value="1"/>
</dbReference>
<dbReference type="InterPro" id="IPR001608">
    <property type="entry name" value="Ala_racemase_N"/>
</dbReference>
<evidence type="ECO:0000259" key="6">
    <source>
        <dbReference type="Pfam" id="PF01168"/>
    </source>
</evidence>
<dbReference type="EMBL" id="OU963869">
    <property type="protein sequence ID" value="CAH0394762.1"/>
    <property type="molecule type" value="Genomic_DNA"/>
</dbReference>
<keyword evidence="1 2" id="KW-0663">Pyridoxal phosphate</keyword>
<dbReference type="PANTHER" id="PTHR10146">
    <property type="entry name" value="PROLINE SYNTHETASE CO-TRANSCRIBED BACTERIAL HOMOLOG PROTEIN"/>
    <property type="match status" value="1"/>
</dbReference>
<dbReference type="Proteomes" id="UP001152759">
    <property type="component" value="Chromosome 8"/>
</dbReference>
<evidence type="ECO:0000256" key="5">
    <source>
        <dbReference type="SAM" id="MobiDB-lite"/>
    </source>
</evidence>
<dbReference type="PIRSF" id="PIRSF004848">
    <property type="entry name" value="YBL036c_PLPDEIII"/>
    <property type="match status" value="1"/>
</dbReference>
<feature type="domain" description="Alanine racemase N-terminal" evidence="6">
    <location>
        <begin position="30"/>
        <end position="249"/>
    </location>
</feature>
<dbReference type="GO" id="GO:0030170">
    <property type="term" value="F:pyridoxal phosphate binding"/>
    <property type="evidence" value="ECO:0007669"/>
    <property type="project" value="UniProtKB-UniRule"/>
</dbReference>
<dbReference type="Pfam" id="PF01168">
    <property type="entry name" value="Ala_racemase_N"/>
    <property type="match status" value="1"/>
</dbReference>
<evidence type="ECO:0000256" key="1">
    <source>
        <dbReference type="ARBA" id="ARBA00022898"/>
    </source>
</evidence>
<feature type="modified residue" description="N6-(pyridoxal phosphate)lysine" evidence="2 3">
    <location>
        <position position="43"/>
    </location>
</feature>
<name>A0A9P0F993_BEMTA</name>
<dbReference type="PANTHER" id="PTHR10146:SF14">
    <property type="entry name" value="PYRIDOXAL PHOSPHATE HOMEOSTASIS PROTEIN"/>
    <property type="match status" value="1"/>
</dbReference>
<dbReference type="NCBIfam" id="TIGR00044">
    <property type="entry name" value="YggS family pyridoxal phosphate-dependent enzyme"/>
    <property type="match status" value="1"/>
</dbReference>
<comment type="cofactor">
    <cofactor evidence="3">
        <name>pyridoxal 5'-phosphate</name>
        <dbReference type="ChEBI" id="CHEBI:597326"/>
    </cofactor>
</comment>
<dbReference type="InterPro" id="IPR011078">
    <property type="entry name" value="PyrdxlP_homeostasis"/>
</dbReference>
<proteinExistence type="inferred from homology"/>
<gene>
    <name evidence="7" type="ORF">BEMITA_LOCUS13022</name>
</gene>
<dbReference type="AlphaFoldDB" id="A0A9P0F993"/>
<dbReference type="KEGG" id="btab:109030238"/>
<dbReference type="Gene3D" id="3.20.20.10">
    <property type="entry name" value="Alanine racemase"/>
    <property type="match status" value="1"/>
</dbReference>
<dbReference type="HAMAP" id="MF_02087">
    <property type="entry name" value="PLP_homeostasis"/>
    <property type="match status" value="1"/>
</dbReference>
<evidence type="ECO:0000256" key="3">
    <source>
        <dbReference type="PIRSR" id="PIRSR004848-1"/>
    </source>
</evidence>
<evidence type="ECO:0000256" key="4">
    <source>
        <dbReference type="RuleBase" id="RU004514"/>
    </source>
</evidence>
<comment type="function">
    <text evidence="2">Pyridoxal 5'-phosphate (PLP)-binding protein, which may be involved in intracellular homeostatic regulation of pyridoxal 5'-phosphate (PLP), the active form of vitamin B6.</text>
</comment>
<protein>
    <recommendedName>
        <fullName evidence="2">Pyridoxal phosphate homeostasis protein</fullName>
        <shortName evidence="2">PLP homeostasis protein</shortName>
    </recommendedName>
</protein>
<evidence type="ECO:0000313" key="8">
    <source>
        <dbReference type="Proteomes" id="UP001152759"/>
    </source>
</evidence>
<dbReference type="FunFam" id="3.20.20.10:FF:000007">
    <property type="entry name" value="Pyridoxal phosphate homeostasis protein"/>
    <property type="match status" value="1"/>
</dbReference>
<accession>A0A9P0F993</accession>
<dbReference type="InterPro" id="IPR029066">
    <property type="entry name" value="PLP-binding_barrel"/>
</dbReference>
<dbReference type="PROSITE" id="PS01211">
    <property type="entry name" value="UPF0001"/>
    <property type="match status" value="1"/>
</dbReference>
<dbReference type="CDD" id="cd06822">
    <property type="entry name" value="PLPDE_III_YBL036c_euk"/>
    <property type="match status" value="1"/>
</dbReference>